<protein>
    <submittedName>
        <fullName evidence="2">Uncharacterized protein</fullName>
    </submittedName>
</protein>
<organism evidence="2 3">
    <name type="scientific">Spirosoma liriopis</name>
    <dbReference type="NCBI Taxonomy" id="2937440"/>
    <lineage>
        <taxon>Bacteria</taxon>
        <taxon>Pseudomonadati</taxon>
        <taxon>Bacteroidota</taxon>
        <taxon>Cytophagia</taxon>
        <taxon>Cytophagales</taxon>
        <taxon>Cytophagaceae</taxon>
        <taxon>Spirosoma</taxon>
    </lineage>
</organism>
<evidence type="ECO:0000256" key="1">
    <source>
        <dbReference type="SAM" id="Phobius"/>
    </source>
</evidence>
<keyword evidence="1" id="KW-0812">Transmembrane</keyword>
<reference evidence="2 3" key="1">
    <citation type="submission" date="2022-04" db="EMBL/GenBank/DDBJ databases">
        <title>Spirosoma sp. strain RP8 genome sequencing and assembly.</title>
        <authorList>
            <person name="Jung Y."/>
        </authorList>
    </citation>
    <scope>NUCLEOTIDE SEQUENCE [LARGE SCALE GENOMIC DNA]</scope>
    <source>
        <strain evidence="2 3">RP8</strain>
    </source>
</reference>
<feature type="transmembrane region" description="Helical" evidence="1">
    <location>
        <begin position="139"/>
        <end position="157"/>
    </location>
</feature>
<keyword evidence="1" id="KW-0472">Membrane</keyword>
<gene>
    <name evidence="2" type="ORF">M0L20_07835</name>
</gene>
<sequence length="399" mass="44768">MHPTESQHFNKDIQTLRENIKRKYHQYHIRDKKAYPEIEYNTSRDNYAPLRKSFEHEFYELQGIDRRNNDIHIPSTNTLALIFSNNTYVPRKRILLTCQAYAEVSAETSDPPIDPAVSSSVPKAGALVVAKRGHTMIRLFLGVGVMISVGLLIYFLTGQPHLPPSGLTIRQPTNGQKVPMEVRIEGKVVNAQTVWIVIKYVDGLRHWVQPPITVEQDGTWKGVVYVGENVYGDVGLRSQIRAFVNPRQEIKDGQVLVSWPEAELSSKAVEVIRTPALKAHSFKAAPSNLVLEQPTNGEIVSRETFAQGRVNNATTVWIVVRDPISHDYYVQPPIEVASNGVWKGPIHIGGDNPAHIGTQTEVRAFVNPAQIYREGQALPTWPEAELSSKAVKVVRGKKR</sequence>
<comment type="caution">
    <text evidence="2">The sequence shown here is derived from an EMBL/GenBank/DDBJ whole genome shotgun (WGS) entry which is preliminary data.</text>
</comment>
<dbReference type="RefSeq" id="WP_248476386.1">
    <property type="nucleotide sequence ID" value="NZ_JALPRF010000001.1"/>
</dbReference>
<dbReference type="EMBL" id="JALPRF010000001">
    <property type="protein sequence ID" value="MCK8491759.1"/>
    <property type="molecule type" value="Genomic_DNA"/>
</dbReference>
<keyword evidence="1" id="KW-1133">Transmembrane helix</keyword>
<keyword evidence="3" id="KW-1185">Reference proteome</keyword>
<evidence type="ECO:0000313" key="2">
    <source>
        <dbReference type="EMBL" id="MCK8491759.1"/>
    </source>
</evidence>
<evidence type="ECO:0000313" key="3">
    <source>
        <dbReference type="Proteomes" id="UP001202180"/>
    </source>
</evidence>
<proteinExistence type="predicted"/>
<dbReference type="Proteomes" id="UP001202180">
    <property type="component" value="Unassembled WGS sequence"/>
</dbReference>
<name>A0ABT0HHW6_9BACT</name>
<accession>A0ABT0HHW6</accession>